<dbReference type="Gene3D" id="3.40.50.620">
    <property type="entry name" value="HUPs"/>
    <property type="match status" value="1"/>
</dbReference>
<dbReference type="CDD" id="cd00293">
    <property type="entry name" value="USP-like"/>
    <property type="match status" value="1"/>
</dbReference>
<dbReference type="SUPFAM" id="SSF52402">
    <property type="entry name" value="Adenine nucleotide alpha hydrolases-like"/>
    <property type="match status" value="1"/>
</dbReference>
<feature type="domain" description="UspA" evidence="1">
    <location>
        <begin position="23"/>
        <end position="162"/>
    </location>
</feature>
<dbReference type="Proteomes" id="UP000049983">
    <property type="component" value="Unassembled WGS sequence"/>
</dbReference>
<sequence length="174" mass="18672">MRAHRWQHAFMVAIRKSNEEGHRRKFLVVVDETPECDRAIVYAAKRAARTGGVVTLVFMIAPGDFQHWLGVEDIMRAEALEEAESTLAKAAERVRSVARTEPETVVREGTNSEEILELIEADADIAILVLAASTGSEGPGPLVSSIAGKAAGTFPIPVTIVPGNLDDDSIAALA</sequence>
<dbReference type="AlphaFoldDB" id="A0A0M6ZEH4"/>
<dbReference type="Pfam" id="PF00582">
    <property type="entry name" value="Usp"/>
    <property type="match status" value="1"/>
</dbReference>
<dbReference type="InterPro" id="IPR006016">
    <property type="entry name" value="UspA"/>
</dbReference>
<dbReference type="STRING" id="311410.LA5095_04534"/>
<evidence type="ECO:0000313" key="3">
    <source>
        <dbReference type="Proteomes" id="UP000049983"/>
    </source>
</evidence>
<protein>
    <submittedName>
        <fullName evidence="2">Universal stress protein family protein</fullName>
    </submittedName>
</protein>
<dbReference type="EMBL" id="CXWC01000003">
    <property type="protein sequence ID" value="CTQ67628.1"/>
    <property type="molecule type" value="Genomic_DNA"/>
</dbReference>
<organism evidence="2 3">
    <name type="scientific">Roseibium album</name>
    <dbReference type="NCBI Taxonomy" id="311410"/>
    <lineage>
        <taxon>Bacteria</taxon>
        <taxon>Pseudomonadati</taxon>
        <taxon>Pseudomonadota</taxon>
        <taxon>Alphaproteobacteria</taxon>
        <taxon>Hyphomicrobiales</taxon>
        <taxon>Stappiaceae</taxon>
        <taxon>Roseibium</taxon>
    </lineage>
</organism>
<keyword evidence="3" id="KW-1185">Reference proteome</keyword>
<evidence type="ECO:0000259" key="1">
    <source>
        <dbReference type="Pfam" id="PF00582"/>
    </source>
</evidence>
<name>A0A0M6ZEH4_9HYPH</name>
<dbReference type="InterPro" id="IPR014729">
    <property type="entry name" value="Rossmann-like_a/b/a_fold"/>
</dbReference>
<gene>
    <name evidence="2" type="ORF">LA5096_01513</name>
</gene>
<accession>A0A0M6ZEH4</accession>
<proteinExistence type="predicted"/>
<reference evidence="3" key="1">
    <citation type="submission" date="2015-07" db="EMBL/GenBank/DDBJ databases">
        <authorList>
            <person name="Rodrigo-Torres Lidia"/>
            <person name="Arahal R.David."/>
        </authorList>
    </citation>
    <scope>NUCLEOTIDE SEQUENCE [LARGE SCALE GENOMIC DNA]</scope>
    <source>
        <strain evidence="3">CECT 5096</strain>
    </source>
</reference>
<evidence type="ECO:0000313" key="2">
    <source>
        <dbReference type="EMBL" id="CTQ67628.1"/>
    </source>
</evidence>